<name>A0A058ZRX8_EUCGR</name>
<sequence>MKEEQKRVAESLFEAMDADKNKRISIDEFTAFLGFAGYQSEDLARLFESLDADKNGDLNFKELLTFVYMLGNKKCRRILKSRESNDAPQREVILYLN</sequence>
<dbReference type="Gramene" id="KCW44553">
    <property type="protein sequence ID" value="KCW44553"/>
    <property type="gene ID" value="EUGRSUZ_L01937"/>
</dbReference>
<dbReference type="InParanoid" id="A0A058ZRX8"/>
<gene>
    <name evidence="4" type="ORF">EUGRSUZ_L01937</name>
</gene>
<keyword evidence="1" id="KW-0106">Calcium</keyword>
<dbReference type="PROSITE" id="PS50222">
    <property type="entry name" value="EF_HAND_2"/>
    <property type="match status" value="2"/>
</dbReference>
<evidence type="ECO:0000313" key="5">
    <source>
        <dbReference type="Proteomes" id="UP000030711"/>
    </source>
</evidence>
<dbReference type="Pfam" id="PF13202">
    <property type="entry name" value="EF-hand_5"/>
    <property type="match status" value="2"/>
</dbReference>
<evidence type="ECO:0000313" key="4">
    <source>
        <dbReference type="EMBL" id="KCW44553.1"/>
    </source>
</evidence>
<reference evidence="3" key="2">
    <citation type="journal article" date="2014" name="Nature">
        <title>The genome of Eucalyptus grandis.</title>
        <authorList>
            <person name="Myburg A.A."/>
            <person name="Grattapaglia D."/>
            <person name="Tuskan G.A."/>
            <person name="Hellsten U."/>
            <person name="Hayes R.D."/>
            <person name="Grimwood J."/>
            <person name="Jenkins J."/>
            <person name="Lindquist E."/>
            <person name="Tice H."/>
            <person name="Bauer D."/>
            <person name="Goodstein D.M."/>
            <person name="Dubchak I."/>
            <person name="Poliakov A."/>
            <person name="Mizrachi E."/>
            <person name="Kullan A.R."/>
            <person name="Hussey S.G."/>
            <person name="Pinard D."/>
            <person name="van der Merwe K."/>
            <person name="Singh P."/>
            <person name="van Jaarsveld I."/>
            <person name="Silva-Junior O.B."/>
            <person name="Togawa R.C."/>
            <person name="Pappas M.R."/>
            <person name="Faria D.A."/>
            <person name="Sansaloni C.P."/>
            <person name="Petroli C.D."/>
            <person name="Yang X."/>
            <person name="Ranjan P."/>
            <person name="Tschaplinski T.J."/>
            <person name="Ye C.Y."/>
            <person name="Li T."/>
            <person name="Sterck L."/>
            <person name="Vanneste K."/>
            <person name="Murat F."/>
            <person name="Soler M."/>
            <person name="Clemente H.S."/>
            <person name="Saidi N."/>
            <person name="Cassan-Wang H."/>
            <person name="Dunand C."/>
            <person name="Hefer C.A."/>
            <person name="Bornberg-Bauer E."/>
            <person name="Kersting A.R."/>
            <person name="Vining K."/>
            <person name="Amarasinghe V."/>
            <person name="Ranik M."/>
            <person name="Naithani S."/>
            <person name="Elser J."/>
            <person name="Boyd A.E."/>
            <person name="Liston A."/>
            <person name="Spatafora J.W."/>
            <person name="Dharmwardhana P."/>
            <person name="Raja R."/>
            <person name="Sullivan C."/>
            <person name="Romanel E."/>
            <person name="Alves-Ferreira M."/>
            <person name="Kulheim C."/>
            <person name="Foley W."/>
            <person name="Carocha V."/>
            <person name="Paiva J."/>
            <person name="Kudrna D."/>
            <person name="Brommonschenkel S.H."/>
            <person name="Pasquali G."/>
            <person name="Byrne M."/>
            <person name="Rigault P."/>
            <person name="Tibbits J."/>
            <person name="Spokevicius A."/>
            <person name="Jones R.C."/>
            <person name="Steane D.A."/>
            <person name="Vaillancourt R.E."/>
            <person name="Potts B.M."/>
            <person name="Joubert F."/>
            <person name="Barry K."/>
            <person name="Pappas G.J."/>
            <person name="Strauss S.H."/>
            <person name="Jaiswal P."/>
            <person name="Grima-Pettenati J."/>
            <person name="Salse J."/>
            <person name="Van de Peer Y."/>
            <person name="Rokhsar D.S."/>
            <person name="Schmutz J."/>
        </authorList>
    </citation>
    <scope>NUCLEOTIDE SEQUENCE</scope>
    <source>
        <tissue evidence="3">Leaf extractions</tissue>
    </source>
</reference>
<dbReference type="SMART" id="SM00054">
    <property type="entry name" value="EFh"/>
    <property type="match status" value="2"/>
</dbReference>
<dbReference type="InterPro" id="IPR002048">
    <property type="entry name" value="EF_hand_dom"/>
</dbReference>
<organism evidence="4">
    <name type="scientific">Eucalyptus grandis</name>
    <name type="common">Flooded gum</name>
    <dbReference type="NCBI Taxonomy" id="71139"/>
    <lineage>
        <taxon>Eukaryota</taxon>
        <taxon>Viridiplantae</taxon>
        <taxon>Streptophyta</taxon>
        <taxon>Embryophyta</taxon>
        <taxon>Tracheophyta</taxon>
        <taxon>Spermatophyta</taxon>
        <taxon>Magnoliopsida</taxon>
        <taxon>eudicotyledons</taxon>
        <taxon>Gunneridae</taxon>
        <taxon>Pentapetalae</taxon>
        <taxon>rosids</taxon>
        <taxon>malvids</taxon>
        <taxon>Myrtales</taxon>
        <taxon>Myrtaceae</taxon>
        <taxon>Myrtoideae</taxon>
        <taxon>Eucalypteae</taxon>
        <taxon>Eucalyptus</taxon>
    </lineage>
</organism>
<dbReference type="GO" id="GO:0005509">
    <property type="term" value="F:calcium ion binding"/>
    <property type="evidence" value="ECO:0000318"/>
    <property type="project" value="GO_Central"/>
</dbReference>
<dbReference type="InterPro" id="IPR018247">
    <property type="entry name" value="EF_Hand_1_Ca_BS"/>
</dbReference>
<evidence type="ECO:0000313" key="3">
    <source>
        <dbReference type="EMBL" id="KAK2632149.1"/>
    </source>
</evidence>
<reference evidence="3" key="3">
    <citation type="submission" date="2023-04" db="EMBL/GenBank/DDBJ databases">
        <title>WGS assembly of Eucalyptus grandis.</title>
        <authorList>
            <person name="Myburg A."/>
            <person name="Grattapaglia D."/>
            <person name="Tuskan G."/>
            <person name="Hellsten U."/>
            <person name="Hayes R."/>
            <person name="Grimwood J."/>
            <person name="Jenkins J."/>
            <person name="Lindquist E."/>
            <person name="Tice H."/>
            <person name="Bauer D."/>
            <person name="Goodstein D."/>
            <person name="Dubchak I."/>
            <person name="Poliakov A."/>
            <person name="Mizrachi E."/>
            <person name="Kullan A."/>
            <person name="Hussey S."/>
            <person name="Pinard D."/>
            <person name="Van D."/>
            <person name="Singh P."/>
            <person name="Van J."/>
            <person name="Silva-Junior O."/>
            <person name="Togawa R."/>
            <person name="Pappas M."/>
            <person name="Faria D."/>
            <person name="Sansaloni C."/>
            <person name="Petroli C."/>
            <person name="Yang X."/>
            <person name="Ranjan P."/>
            <person name="Tschaplinski T."/>
            <person name="Ye C."/>
            <person name="Li T."/>
            <person name="Sterck L."/>
            <person name="Vanneste K."/>
            <person name="Murat F."/>
            <person name="Soler M."/>
            <person name="Clemente H."/>
            <person name="Saidi N."/>
            <person name="Cassan-Wang H."/>
            <person name="Dunand C."/>
            <person name="Hefer C."/>
            <person name="Bornberg-Bauer E."/>
            <person name="Kersting A."/>
            <person name="Vining K."/>
            <person name="Amarasinghe V."/>
            <person name="Ranik M."/>
            <person name="Naithani S."/>
            <person name="Elser J."/>
            <person name="Boyd A."/>
            <person name="Liston A."/>
            <person name="Spatafora J."/>
            <person name="Dharmwardhana P."/>
            <person name="Raja R."/>
            <person name="Sullivan C."/>
            <person name="Romanel E."/>
            <person name="Alves-Ferreira M."/>
            <person name="Kulheim C."/>
            <person name="Foley W."/>
            <person name="Carocha V."/>
            <person name="Paiva J."/>
            <person name="Kudrna D."/>
            <person name="Brommonschenkel S."/>
            <person name="Pasquali G."/>
            <person name="Byrne M."/>
            <person name="Rigault P."/>
            <person name="Tibbits J."/>
            <person name="Spokevicius A."/>
            <person name="Jones R."/>
            <person name="Steane D."/>
            <person name="Vaillancourt R."/>
            <person name="Potts B."/>
            <person name="Joubert F."/>
            <person name="Barry K."/>
            <person name="Pappas G."/>
            <person name="Strauss S."/>
            <person name="Jaiswal P."/>
            <person name="Grima-Pettenati J."/>
            <person name="Salse J."/>
            <person name="Van D."/>
            <person name="Rokhsar D."/>
            <person name="Schmutz J."/>
        </authorList>
    </citation>
    <scope>NUCLEOTIDE SEQUENCE</scope>
    <source>
        <tissue evidence="3">Leaf extractions</tissue>
    </source>
</reference>
<protein>
    <recommendedName>
        <fullName evidence="2">EF-hand domain-containing protein</fullName>
    </recommendedName>
</protein>
<feature type="domain" description="EF-hand" evidence="2">
    <location>
        <begin position="38"/>
        <end position="73"/>
    </location>
</feature>
<dbReference type="AlphaFoldDB" id="A0A058ZRX8"/>
<evidence type="ECO:0000259" key="2">
    <source>
        <dbReference type="PROSITE" id="PS50222"/>
    </source>
</evidence>
<reference evidence="4" key="1">
    <citation type="submission" date="2013-07" db="EMBL/GenBank/DDBJ databases">
        <title>The genome of Eucalyptus grandis.</title>
        <authorList>
            <person name="Schmutz J."/>
            <person name="Hayes R."/>
            <person name="Myburg A."/>
            <person name="Tuskan G."/>
            <person name="Grattapaglia D."/>
            <person name="Rokhsar D.S."/>
        </authorList>
    </citation>
    <scope>NUCLEOTIDE SEQUENCE</scope>
    <source>
        <tissue evidence="4">Leaf extractions</tissue>
    </source>
</reference>
<dbReference type="EMBL" id="MU848702">
    <property type="protein sequence ID" value="KAK2632149.1"/>
    <property type="molecule type" value="Genomic_DNA"/>
</dbReference>
<feature type="domain" description="EF-hand" evidence="2">
    <location>
        <begin position="4"/>
        <end position="37"/>
    </location>
</feature>
<dbReference type="InterPro" id="IPR011992">
    <property type="entry name" value="EF-hand-dom_pair"/>
</dbReference>
<keyword evidence="5" id="KW-1185">Reference proteome</keyword>
<proteinExistence type="predicted"/>
<evidence type="ECO:0000256" key="1">
    <source>
        <dbReference type="ARBA" id="ARBA00022837"/>
    </source>
</evidence>
<dbReference type="SUPFAM" id="SSF47473">
    <property type="entry name" value="EF-hand"/>
    <property type="match status" value="1"/>
</dbReference>
<reference evidence="3" key="4">
    <citation type="submission" date="2023-07" db="EMBL/GenBank/DDBJ databases">
        <authorList>
            <person name="Myburg A.A."/>
            <person name="Grattapaglia D."/>
            <person name="Tuskan G.A."/>
            <person name="Hellsten U."/>
            <person name="Hayes R.D."/>
            <person name="Grimwood J."/>
            <person name="Jenkins J."/>
            <person name="Lindquist E."/>
            <person name="Tice H."/>
            <person name="Bauer D."/>
            <person name="Goodstein D.M."/>
            <person name="Dubchak I."/>
            <person name="Poliakov A."/>
            <person name="Mizrachi E."/>
            <person name="Kullan A.R."/>
            <person name="Hussey S.G."/>
            <person name="Pinard D."/>
            <person name="Van D.M."/>
            <person name="Singh P."/>
            <person name="Van J.I."/>
            <person name="Silva-Junior O.B."/>
            <person name="Togawa R.C."/>
            <person name="Pappas M.R."/>
            <person name="Faria D.A."/>
            <person name="Sansaloni C.P."/>
            <person name="Petroli C.D."/>
            <person name="Yang X."/>
            <person name="Ranjan P."/>
            <person name="Tschaplinski T.J."/>
            <person name="Ye C.Y."/>
            <person name="Li T."/>
            <person name="Sterck L."/>
            <person name="Vanneste K."/>
            <person name="Murat F."/>
            <person name="Soler M."/>
            <person name="Clemente H.S."/>
            <person name="Saidi N."/>
            <person name="Cassan-Wang H."/>
            <person name="Dunand C."/>
            <person name="Hefer C.A."/>
            <person name="Bornberg-Bauer E."/>
            <person name="Kersting A.R."/>
            <person name="Vining K."/>
            <person name="Amarasinghe V."/>
            <person name="Ranik M."/>
            <person name="Naithani S."/>
            <person name="Elser J."/>
            <person name="Boyd A.E."/>
            <person name="Liston A."/>
            <person name="Spatafora J.W."/>
            <person name="Dharmwardhana P."/>
            <person name="Raja R."/>
            <person name="Sullivan C."/>
            <person name="Romanel E."/>
            <person name="Alves-Ferreira M."/>
            <person name="Kulheim C."/>
            <person name="Foley W."/>
            <person name="Carocha V."/>
            <person name="Paiva J."/>
            <person name="Kudrna D."/>
            <person name="Brommonschenkel S.H."/>
            <person name="Pasquali G."/>
            <person name="Byrne M."/>
            <person name="Rigault P."/>
            <person name="Tibbits J."/>
            <person name="Spokevicius A."/>
            <person name="Jones R.C."/>
            <person name="Steane D.A."/>
            <person name="Vaillancourt R.E."/>
            <person name="Potts B.M."/>
            <person name="Joubert F."/>
            <person name="Barry K."/>
            <person name="Pappas G.J."/>
            <person name="Strauss S.H."/>
            <person name="Jaiswal P."/>
            <person name="Grima-Pettenati J."/>
            <person name="Salse J."/>
            <person name="Van D.P."/>
            <person name="Rokhsar D.S."/>
            <person name="Schmutz J."/>
        </authorList>
    </citation>
    <scope>NUCLEOTIDE SEQUENCE</scope>
    <source>
        <tissue evidence="3">Leaf extractions</tissue>
    </source>
</reference>
<dbReference type="Proteomes" id="UP000030711">
    <property type="component" value="Unassembled WGS sequence"/>
</dbReference>
<accession>A0A058ZRX8</accession>
<dbReference type="Gene3D" id="1.10.238.10">
    <property type="entry name" value="EF-hand"/>
    <property type="match status" value="1"/>
</dbReference>
<dbReference type="PROSITE" id="PS00018">
    <property type="entry name" value="EF_HAND_1"/>
    <property type="match status" value="1"/>
</dbReference>
<dbReference type="GO" id="GO:0009966">
    <property type="term" value="P:regulation of signal transduction"/>
    <property type="evidence" value="ECO:0000318"/>
    <property type="project" value="GO_Central"/>
</dbReference>
<dbReference type="EMBL" id="KK199218">
    <property type="protein sequence ID" value="KCW44553.1"/>
    <property type="molecule type" value="Genomic_DNA"/>
</dbReference>